<name>A0A923HDG8_9BURK</name>
<sequence>MKPVKPINQQRRAWLTNAALSGLGVTITPPTSASDFLKGLFMPSHITPETAFMKWDISFCKYSIDIDPRANSSLETLWADNWLKDAQGDTVARFFSGFGATWGAGSSDMGGTNPKGSRLPKTIHLSYYDYQEDRFYRLEAELPLHRIYELFFKEPKTVSKNSPRYGQVVPRFSALRFGIAPQGFIMLWASSFTHQVELQTYRAQIIRDIDVKSYNAKLPGGTFTLQEDRWKELKAWRFKPETIEKIKAGWVADPQWYMRHIRVKFPWRHRLAGNVSRLIELDSYKGSGEFETVGAWEMAMYQQMATMRGIPETAKFWFEDKSGQRHYLWLEFHLRQRAGGEADLRDVRAAFDQLYPGRQLEDNDYFPGDEDMSTVEVTVGDDPDQITAALVKGNQRIPLPVGKVQRFALQPGAHWNGQPSPQPEIIKLFQTGPDV</sequence>
<keyword evidence="2" id="KW-1185">Reference proteome</keyword>
<proteinExistence type="predicted"/>
<dbReference type="AlphaFoldDB" id="A0A923HDG8"/>
<evidence type="ECO:0000313" key="1">
    <source>
        <dbReference type="EMBL" id="MBC3862537.1"/>
    </source>
</evidence>
<dbReference type="Pfam" id="PF11153">
    <property type="entry name" value="DUF2931"/>
    <property type="match status" value="1"/>
</dbReference>
<dbReference type="RefSeq" id="WP_186912454.1">
    <property type="nucleotide sequence ID" value="NZ_JACOFV010000008.1"/>
</dbReference>
<protein>
    <submittedName>
        <fullName evidence="1">DUF2931 family protein</fullName>
    </submittedName>
</protein>
<dbReference type="InterPro" id="IPR021326">
    <property type="entry name" value="DUF2931"/>
</dbReference>
<dbReference type="EMBL" id="JACOFV010000008">
    <property type="protein sequence ID" value="MBC3862537.1"/>
    <property type="molecule type" value="Genomic_DNA"/>
</dbReference>
<reference evidence="1" key="1">
    <citation type="submission" date="2020-08" db="EMBL/GenBank/DDBJ databases">
        <title>Novel species isolated from subtropical streams in China.</title>
        <authorList>
            <person name="Lu H."/>
        </authorList>
    </citation>
    <scope>NUCLEOTIDE SEQUENCE</scope>
    <source>
        <strain evidence="1">KACC 12607</strain>
    </source>
</reference>
<organism evidence="1 2">
    <name type="scientific">Undibacterium jejuense</name>
    <dbReference type="NCBI Taxonomy" id="1344949"/>
    <lineage>
        <taxon>Bacteria</taxon>
        <taxon>Pseudomonadati</taxon>
        <taxon>Pseudomonadota</taxon>
        <taxon>Betaproteobacteria</taxon>
        <taxon>Burkholderiales</taxon>
        <taxon>Oxalobacteraceae</taxon>
        <taxon>Undibacterium</taxon>
    </lineage>
</organism>
<gene>
    <name evidence="1" type="ORF">H8K32_10535</name>
</gene>
<comment type="caution">
    <text evidence="1">The sequence shown here is derived from an EMBL/GenBank/DDBJ whole genome shotgun (WGS) entry which is preliminary data.</text>
</comment>
<evidence type="ECO:0000313" key="2">
    <source>
        <dbReference type="Proteomes" id="UP000634011"/>
    </source>
</evidence>
<accession>A0A923HDG8</accession>
<dbReference type="Proteomes" id="UP000634011">
    <property type="component" value="Unassembled WGS sequence"/>
</dbReference>